<protein>
    <submittedName>
        <fullName evidence="1">Uncharacterized protein</fullName>
    </submittedName>
</protein>
<sequence length="67" mass="7769">MGFYLSLIVYNTLEISAIAELNFTILTNFSNLTFTNRSECPLLWVSVRLFTRICLIIASCRLVMFDR</sequence>
<evidence type="ECO:0000313" key="1">
    <source>
        <dbReference type="EMBL" id="CDW29361.1"/>
    </source>
</evidence>
<dbReference type="AlphaFoldDB" id="A0A0K2TVH1"/>
<proteinExistence type="predicted"/>
<organism evidence="1">
    <name type="scientific">Lepeophtheirus salmonis</name>
    <name type="common">Salmon louse</name>
    <name type="synonym">Caligus salmonis</name>
    <dbReference type="NCBI Taxonomy" id="72036"/>
    <lineage>
        <taxon>Eukaryota</taxon>
        <taxon>Metazoa</taxon>
        <taxon>Ecdysozoa</taxon>
        <taxon>Arthropoda</taxon>
        <taxon>Crustacea</taxon>
        <taxon>Multicrustacea</taxon>
        <taxon>Hexanauplia</taxon>
        <taxon>Copepoda</taxon>
        <taxon>Siphonostomatoida</taxon>
        <taxon>Caligidae</taxon>
        <taxon>Lepeophtheirus</taxon>
    </lineage>
</organism>
<name>A0A0K2TVH1_LEPSM</name>
<reference evidence="1" key="1">
    <citation type="submission" date="2014-05" db="EMBL/GenBank/DDBJ databases">
        <authorList>
            <person name="Chronopoulou M."/>
        </authorList>
    </citation>
    <scope>NUCLEOTIDE SEQUENCE</scope>
    <source>
        <tissue evidence="1">Whole organism</tissue>
    </source>
</reference>
<accession>A0A0K2TVH1</accession>
<dbReference type="EMBL" id="HACA01012000">
    <property type="protein sequence ID" value="CDW29361.1"/>
    <property type="molecule type" value="Transcribed_RNA"/>
</dbReference>